<dbReference type="Proteomes" id="UP000234778">
    <property type="component" value="Unassembled WGS sequence"/>
</dbReference>
<sequence length="72" mass="7552">MPRVLSPSQLVIRAISVLALLGASLAAGTFPLLLAVLAVVALWRALAPEEGCLLSLAVLVLAWFFGHRDVSS</sequence>
<keyword evidence="1" id="KW-0812">Transmembrane</keyword>
<name>A0A2I1KTI5_9ACTO</name>
<gene>
    <name evidence="2" type="ORF">CYJ26_04330</name>
</gene>
<keyword evidence="1" id="KW-0472">Membrane</keyword>
<accession>A0A2I1KTI5</accession>
<dbReference type="EMBL" id="PKHA01000003">
    <property type="protein sequence ID" value="PKY98944.1"/>
    <property type="molecule type" value="Genomic_DNA"/>
</dbReference>
<keyword evidence="1" id="KW-1133">Transmembrane helix</keyword>
<proteinExistence type="predicted"/>
<reference evidence="2 3" key="1">
    <citation type="submission" date="2017-12" db="EMBL/GenBank/DDBJ databases">
        <title>Phylogenetic diversity of female urinary microbiome.</title>
        <authorList>
            <person name="Thomas-White K."/>
            <person name="Wolfe A.J."/>
        </authorList>
    </citation>
    <scope>NUCLEOTIDE SEQUENCE [LARGE SCALE GENOMIC DNA]</scope>
    <source>
        <strain evidence="2 3">UMB0319</strain>
    </source>
</reference>
<evidence type="ECO:0000313" key="2">
    <source>
        <dbReference type="EMBL" id="PKY98944.1"/>
    </source>
</evidence>
<comment type="caution">
    <text evidence="2">The sequence shown here is derived from an EMBL/GenBank/DDBJ whole genome shotgun (WGS) entry which is preliminary data.</text>
</comment>
<protein>
    <submittedName>
        <fullName evidence="2">Uncharacterized protein</fullName>
    </submittedName>
</protein>
<evidence type="ECO:0000313" key="3">
    <source>
        <dbReference type="Proteomes" id="UP000234778"/>
    </source>
</evidence>
<feature type="transmembrane region" description="Helical" evidence="1">
    <location>
        <begin position="50"/>
        <end position="66"/>
    </location>
</feature>
<evidence type="ECO:0000256" key="1">
    <source>
        <dbReference type="SAM" id="Phobius"/>
    </source>
</evidence>
<dbReference type="AlphaFoldDB" id="A0A2I1KTI5"/>
<organism evidence="2 3">
    <name type="scientific">Actinomyces urogenitalis</name>
    <dbReference type="NCBI Taxonomy" id="103621"/>
    <lineage>
        <taxon>Bacteria</taxon>
        <taxon>Bacillati</taxon>
        <taxon>Actinomycetota</taxon>
        <taxon>Actinomycetes</taxon>
        <taxon>Actinomycetales</taxon>
        <taxon>Actinomycetaceae</taxon>
        <taxon>Actinomyces</taxon>
    </lineage>
</organism>
<feature type="transmembrane region" description="Helical" evidence="1">
    <location>
        <begin position="12"/>
        <end position="43"/>
    </location>
</feature>